<evidence type="ECO:0000313" key="5">
    <source>
        <dbReference type="Proteomes" id="UP000664209"/>
    </source>
</evidence>
<accession>A0A939LN86</accession>
<keyword evidence="2" id="KW-0812">Transmembrane</keyword>
<protein>
    <recommendedName>
        <fullName evidence="3">DUF6458 domain-containing protein</fullName>
    </recommendedName>
</protein>
<proteinExistence type="predicted"/>
<keyword evidence="2" id="KW-1133">Transmembrane helix</keyword>
<feature type="domain" description="DUF6458" evidence="3">
    <location>
        <begin position="1"/>
        <end position="60"/>
    </location>
</feature>
<dbReference type="InterPro" id="IPR045597">
    <property type="entry name" value="DUF6458"/>
</dbReference>
<sequence length="75" mass="7911">MGIGSGIFLIVVGAVLAFAVRDSWDVVDLTVVGYICLGAGVLAVILSLVLNAQRANTSHREVVERHDDRTPPPAV</sequence>
<dbReference type="AlphaFoldDB" id="A0A939LN86"/>
<name>A0A939LN86_9CELL</name>
<gene>
    <name evidence="4" type="ORF">J4G33_04415</name>
</gene>
<evidence type="ECO:0000259" key="3">
    <source>
        <dbReference type="Pfam" id="PF20059"/>
    </source>
</evidence>
<dbReference type="EMBL" id="JAGEMK010000002">
    <property type="protein sequence ID" value="MBO1751041.1"/>
    <property type="molecule type" value="Genomic_DNA"/>
</dbReference>
<comment type="caution">
    <text evidence="4">The sequence shown here is derived from an EMBL/GenBank/DDBJ whole genome shotgun (WGS) entry which is preliminary data.</text>
</comment>
<evidence type="ECO:0000313" key="4">
    <source>
        <dbReference type="EMBL" id="MBO1751041.1"/>
    </source>
</evidence>
<feature type="region of interest" description="Disordered" evidence="1">
    <location>
        <begin position="56"/>
        <end position="75"/>
    </location>
</feature>
<dbReference type="Proteomes" id="UP000664209">
    <property type="component" value="Unassembled WGS sequence"/>
</dbReference>
<evidence type="ECO:0000256" key="1">
    <source>
        <dbReference type="SAM" id="MobiDB-lite"/>
    </source>
</evidence>
<keyword evidence="5" id="KW-1185">Reference proteome</keyword>
<dbReference type="Pfam" id="PF20059">
    <property type="entry name" value="DUF6458"/>
    <property type="match status" value="1"/>
</dbReference>
<feature type="transmembrane region" description="Helical" evidence="2">
    <location>
        <begin position="29"/>
        <end position="50"/>
    </location>
</feature>
<dbReference type="RefSeq" id="WP_208054736.1">
    <property type="nucleotide sequence ID" value="NZ_JAGEMK010000002.1"/>
</dbReference>
<reference evidence="4" key="1">
    <citation type="submission" date="2021-03" db="EMBL/GenBank/DDBJ databases">
        <title>Actinotalea soli sp. nov., isolated from soil.</title>
        <authorList>
            <person name="Ping W."/>
            <person name="Zhang J."/>
        </authorList>
    </citation>
    <scope>NUCLEOTIDE SEQUENCE</scope>
    <source>
        <strain evidence="4">BY-33</strain>
    </source>
</reference>
<feature type="compositionally biased region" description="Basic and acidic residues" evidence="1">
    <location>
        <begin position="58"/>
        <end position="75"/>
    </location>
</feature>
<evidence type="ECO:0000256" key="2">
    <source>
        <dbReference type="SAM" id="Phobius"/>
    </source>
</evidence>
<keyword evidence="2" id="KW-0472">Membrane</keyword>
<organism evidence="4 5">
    <name type="scientific">Actinotalea soli</name>
    <dbReference type="NCBI Taxonomy" id="2819234"/>
    <lineage>
        <taxon>Bacteria</taxon>
        <taxon>Bacillati</taxon>
        <taxon>Actinomycetota</taxon>
        <taxon>Actinomycetes</taxon>
        <taxon>Micrococcales</taxon>
        <taxon>Cellulomonadaceae</taxon>
        <taxon>Actinotalea</taxon>
    </lineage>
</organism>